<gene>
    <name evidence="2" type="ORF">NDU88_005822</name>
</gene>
<feature type="region of interest" description="Disordered" evidence="1">
    <location>
        <begin position="145"/>
        <end position="167"/>
    </location>
</feature>
<keyword evidence="3" id="KW-1185">Reference proteome</keyword>
<dbReference type="EMBL" id="JANPWB010000006">
    <property type="protein sequence ID" value="KAJ1180601.1"/>
    <property type="molecule type" value="Genomic_DNA"/>
</dbReference>
<reference evidence="2" key="1">
    <citation type="journal article" date="2022" name="bioRxiv">
        <title>Sequencing and chromosome-scale assembly of the giantPleurodeles waltlgenome.</title>
        <authorList>
            <person name="Brown T."/>
            <person name="Elewa A."/>
            <person name="Iarovenko S."/>
            <person name="Subramanian E."/>
            <person name="Araus A.J."/>
            <person name="Petzold A."/>
            <person name="Susuki M."/>
            <person name="Suzuki K.-i.T."/>
            <person name="Hayashi T."/>
            <person name="Toyoda A."/>
            <person name="Oliveira C."/>
            <person name="Osipova E."/>
            <person name="Leigh N.D."/>
            <person name="Simon A."/>
            <person name="Yun M.H."/>
        </authorList>
    </citation>
    <scope>NUCLEOTIDE SEQUENCE</scope>
    <source>
        <strain evidence="2">20211129_DDA</strain>
        <tissue evidence="2">Liver</tissue>
    </source>
</reference>
<evidence type="ECO:0000313" key="3">
    <source>
        <dbReference type="Proteomes" id="UP001066276"/>
    </source>
</evidence>
<accession>A0AAV7TVY1</accession>
<feature type="compositionally biased region" description="Polar residues" evidence="1">
    <location>
        <begin position="150"/>
        <end position="167"/>
    </location>
</feature>
<evidence type="ECO:0000313" key="2">
    <source>
        <dbReference type="EMBL" id="KAJ1180601.1"/>
    </source>
</evidence>
<protein>
    <submittedName>
        <fullName evidence="2">Uncharacterized protein</fullName>
    </submittedName>
</protein>
<dbReference type="Proteomes" id="UP001066276">
    <property type="component" value="Chromosome 3_2"/>
</dbReference>
<dbReference type="AlphaFoldDB" id="A0AAV7TVY1"/>
<evidence type="ECO:0000256" key="1">
    <source>
        <dbReference type="SAM" id="MobiDB-lite"/>
    </source>
</evidence>
<proteinExistence type="predicted"/>
<name>A0AAV7TVY1_PLEWA</name>
<sequence length="257" mass="28107">MDDDDCLTEELCRVAGLELGGFCGGTEHLRRNWESERGVLLRRGQPRGATRTCSPLHTSILAARNHGLYCRPGPLPLVSPVSGAVFAGALIDLTCPRGRSEALISYNTASILIGGARDARQSTNNSGKLVRQLLFSEALLHSEASSSASMTQQPVQHDTTSDTAQESTMDSILQEILAVGQKLERMDNAMASLTAETKSIRLDIAGFQSRVLGLEQRVSLLEPHTTSSRDQDQELLYLPSKVTDLEDRSRRDDVRFL</sequence>
<organism evidence="2 3">
    <name type="scientific">Pleurodeles waltl</name>
    <name type="common">Iberian ribbed newt</name>
    <dbReference type="NCBI Taxonomy" id="8319"/>
    <lineage>
        <taxon>Eukaryota</taxon>
        <taxon>Metazoa</taxon>
        <taxon>Chordata</taxon>
        <taxon>Craniata</taxon>
        <taxon>Vertebrata</taxon>
        <taxon>Euteleostomi</taxon>
        <taxon>Amphibia</taxon>
        <taxon>Batrachia</taxon>
        <taxon>Caudata</taxon>
        <taxon>Salamandroidea</taxon>
        <taxon>Salamandridae</taxon>
        <taxon>Pleurodelinae</taxon>
        <taxon>Pleurodeles</taxon>
    </lineage>
</organism>
<comment type="caution">
    <text evidence="2">The sequence shown here is derived from an EMBL/GenBank/DDBJ whole genome shotgun (WGS) entry which is preliminary data.</text>
</comment>